<sequence>MQLIARSRTDISRLLAVMTGHWLIGVHSGRLGLPFNHYYRSCKDRRKEETVFHFLCECPALAVRKKTFLGRYMFSNLSELSESRIGDLLRYLTATGWI</sequence>
<evidence type="ECO:0000313" key="1">
    <source>
        <dbReference type="EMBL" id="GBP00789.1"/>
    </source>
</evidence>
<reference evidence="1 2" key="1">
    <citation type="journal article" date="2019" name="Commun. Biol.">
        <title>The bagworm genome reveals a unique fibroin gene that provides high tensile strength.</title>
        <authorList>
            <person name="Kono N."/>
            <person name="Nakamura H."/>
            <person name="Ohtoshi R."/>
            <person name="Tomita M."/>
            <person name="Numata K."/>
            <person name="Arakawa K."/>
        </authorList>
    </citation>
    <scope>NUCLEOTIDE SEQUENCE [LARGE SCALE GENOMIC DNA]</scope>
</reference>
<comment type="caution">
    <text evidence="1">The sequence shown here is derived from an EMBL/GenBank/DDBJ whole genome shotgun (WGS) entry which is preliminary data.</text>
</comment>
<dbReference type="AlphaFoldDB" id="A0A4C1SF60"/>
<evidence type="ECO:0000313" key="2">
    <source>
        <dbReference type="Proteomes" id="UP000299102"/>
    </source>
</evidence>
<dbReference type="EMBL" id="BGZK01006810">
    <property type="protein sequence ID" value="GBP00789.1"/>
    <property type="molecule type" value="Genomic_DNA"/>
</dbReference>
<protein>
    <submittedName>
        <fullName evidence="1">Uncharacterized protein</fullName>
    </submittedName>
</protein>
<name>A0A4C1SF60_EUMVA</name>
<accession>A0A4C1SF60</accession>
<organism evidence="1 2">
    <name type="scientific">Eumeta variegata</name>
    <name type="common">Bagworm moth</name>
    <name type="synonym">Eumeta japonica</name>
    <dbReference type="NCBI Taxonomy" id="151549"/>
    <lineage>
        <taxon>Eukaryota</taxon>
        <taxon>Metazoa</taxon>
        <taxon>Ecdysozoa</taxon>
        <taxon>Arthropoda</taxon>
        <taxon>Hexapoda</taxon>
        <taxon>Insecta</taxon>
        <taxon>Pterygota</taxon>
        <taxon>Neoptera</taxon>
        <taxon>Endopterygota</taxon>
        <taxon>Lepidoptera</taxon>
        <taxon>Glossata</taxon>
        <taxon>Ditrysia</taxon>
        <taxon>Tineoidea</taxon>
        <taxon>Psychidae</taxon>
        <taxon>Oiketicinae</taxon>
        <taxon>Eumeta</taxon>
    </lineage>
</organism>
<keyword evidence="2" id="KW-1185">Reference proteome</keyword>
<dbReference type="Proteomes" id="UP000299102">
    <property type="component" value="Unassembled WGS sequence"/>
</dbReference>
<gene>
    <name evidence="1" type="ORF">EVAR_72925_1</name>
</gene>
<dbReference type="OrthoDB" id="7489828at2759"/>
<proteinExistence type="predicted"/>